<sequence length="456" mass="50599">MGAVFAMPACAASMACCFGSAACSLCCNVCPSTRNSTTTRIMYSLMLLVGTLTSCFLLSHWLQNALAKDGWLCTITHTGELCEAIIGYQAVYRVCLGMAAFFFIFMILMLGVRSSRDARAQIQNGFWFFKYLLLGLLVFGFFQITDKTLATPMMWIGMIGAFVFILIQLVLIVDFAHGIAENWVRNYEDSESKWCFAGLIFFTFGCYALSIFGVIMLFIVYTSGASCLLGKFLISFNLILCFALSVISLLPKVQEHMPKSGLLQSGFITLYVVYLTWSALTNNPDHQCNPSLIDIGSSSGGNSTHYQPTSIPLPVNSIVSLVIWFCCLLYASIRTSAYTAIGKIGTDGENRGGEGQDIPLSEASVSMDDGGTRVYDNEKERVAYSYSFFHFIFALASLYVMMTLTSWYTPTNLNLKEINNNMASVWVRIVSSWLCVGIYIWTLIAPALFPDRDFNF</sequence>
<dbReference type="InterPro" id="IPR005016">
    <property type="entry name" value="TDE1/TMS"/>
</dbReference>
<comment type="caution">
    <text evidence="7">The sequence shown here is derived from an EMBL/GenBank/DDBJ whole genome shotgun (WGS) entry which is preliminary data.</text>
</comment>
<feature type="transmembrane region" description="Helical" evidence="6">
    <location>
        <begin position="124"/>
        <end position="142"/>
    </location>
</feature>
<reference evidence="7 8" key="1">
    <citation type="submission" date="2020-08" db="EMBL/GenBank/DDBJ databases">
        <authorList>
            <person name="Koutsovoulos G."/>
            <person name="Danchin GJ E."/>
        </authorList>
    </citation>
    <scope>NUCLEOTIDE SEQUENCE [LARGE SCALE GENOMIC DNA]</scope>
</reference>
<feature type="transmembrane region" description="Helical" evidence="6">
    <location>
        <begin position="313"/>
        <end position="333"/>
    </location>
</feature>
<organism evidence="7 8">
    <name type="scientific">Meloidogyne enterolobii</name>
    <name type="common">Root-knot nematode worm</name>
    <name type="synonym">Meloidogyne mayaguensis</name>
    <dbReference type="NCBI Taxonomy" id="390850"/>
    <lineage>
        <taxon>Eukaryota</taxon>
        <taxon>Metazoa</taxon>
        <taxon>Ecdysozoa</taxon>
        <taxon>Nematoda</taxon>
        <taxon>Chromadorea</taxon>
        <taxon>Rhabditida</taxon>
        <taxon>Tylenchina</taxon>
        <taxon>Tylenchomorpha</taxon>
        <taxon>Tylenchoidea</taxon>
        <taxon>Meloidogynidae</taxon>
        <taxon>Meloidogyninae</taxon>
        <taxon>Meloidogyne</taxon>
    </lineage>
</organism>
<feature type="transmembrane region" description="Helical" evidence="6">
    <location>
        <begin position="429"/>
        <end position="449"/>
    </location>
</feature>
<evidence type="ECO:0000256" key="5">
    <source>
        <dbReference type="ARBA" id="ARBA00023136"/>
    </source>
</evidence>
<evidence type="ECO:0000256" key="6">
    <source>
        <dbReference type="SAM" id="Phobius"/>
    </source>
</evidence>
<feature type="transmembrane region" description="Helical" evidence="6">
    <location>
        <begin position="194"/>
        <end position="220"/>
    </location>
</feature>
<feature type="transmembrane region" description="Helical" evidence="6">
    <location>
        <begin position="6"/>
        <end position="29"/>
    </location>
</feature>
<feature type="transmembrane region" description="Helical" evidence="6">
    <location>
        <begin position="41"/>
        <end position="62"/>
    </location>
</feature>
<evidence type="ECO:0000256" key="4">
    <source>
        <dbReference type="ARBA" id="ARBA00022989"/>
    </source>
</evidence>
<keyword evidence="3 6" id="KW-0812">Transmembrane</keyword>
<dbReference type="Proteomes" id="UP000580250">
    <property type="component" value="Unassembled WGS sequence"/>
</dbReference>
<proteinExistence type="inferred from homology"/>
<evidence type="ECO:0000256" key="1">
    <source>
        <dbReference type="ARBA" id="ARBA00004141"/>
    </source>
</evidence>
<dbReference type="PANTHER" id="PTHR10383">
    <property type="entry name" value="SERINE INCORPORATOR"/>
    <property type="match status" value="1"/>
</dbReference>
<evidence type="ECO:0000313" key="7">
    <source>
        <dbReference type="EMBL" id="CAD2138987.1"/>
    </source>
</evidence>
<dbReference type="PANTHER" id="PTHR10383:SF9">
    <property type="entry name" value="SERINE INCORPORATOR, ISOFORM F"/>
    <property type="match status" value="1"/>
</dbReference>
<name>A0A6V7TYB8_MELEN</name>
<gene>
    <name evidence="7" type="ORF">MENT_LOCUS6007</name>
</gene>
<feature type="transmembrane region" description="Helical" evidence="6">
    <location>
        <begin position="262"/>
        <end position="280"/>
    </location>
</feature>
<accession>A0A6V7TYB8</accession>
<feature type="transmembrane region" description="Helical" evidence="6">
    <location>
        <begin position="388"/>
        <end position="409"/>
    </location>
</feature>
<dbReference type="EMBL" id="CAJEWN010000022">
    <property type="protein sequence ID" value="CAD2138987.1"/>
    <property type="molecule type" value="Genomic_DNA"/>
</dbReference>
<feature type="transmembrane region" description="Helical" evidence="6">
    <location>
        <begin position="232"/>
        <end position="250"/>
    </location>
</feature>
<evidence type="ECO:0000256" key="2">
    <source>
        <dbReference type="ARBA" id="ARBA00006665"/>
    </source>
</evidence>
<evidence type="ECO:0000313" key="8">
    <source>
        <dbReference type="Proteomes" id="UP000580250"/>
    </source>
</evidence>
<dbReference type="AlphaFoldDB" id="A0A6V7TYB8"/>
<dbReference type="OrthoDB" id="5963193at2759"/>
<protein>
    <submittedName>
        <fullName evidence="7">Uncharacterized protein</fullName>
    </submittedName>
</protein>
<comment type="similarity">
    <text evidence="2">Belongs to the TDE1 family.</text>
</comment>
<keyword evidence="4 6" id="KW-1133">Transmembrane helix</keyword>
<feature type="transmembrane region" description="Helical" evidence="6">
    <location>
        <begin position="90"/>
        <end position="112"/>
    </location>
</feature>
<comment type="subcellular location">
    <subcellularLocation>
        <location evidence="1">Membrane</location>
        <topology evidence="1">Multi-pass membrane protein</topology>
    </subcellularLocation>
</comment>
<dbReference type="Pfam" id="PF03348">
    <property type="entry name" value="Serinc"/>
    <property type="match status" value="1"/>
</dbReference>
<evidence type="ECO:0000256" key="3">
    <source>
        <dbReference type="ARBA" id="ARBA00022692"/>
    </source>
</evidence>
<feature type="transmembrane region" description="Helical" evidence="6">
    <location>
        <begin position="154"/>
        <end position="173"/>
    </location>
</feature>
<dbReference type="GO" id="GO:0016020">
    <property type="term" value="C:membrane"/>
    <property type="evidence" value="ECO:0007669"/>
    <property type="project" value="UniProtKB-SubCell"/>
</dbReference>
<keyword evidence="5 6" id="KW-0472">Membrane</keyword>